<reference evidence="2" key="1">
    <citation type="submission" date="2021-12" db="EMBL/GenBank/DDBJ databases">
        <title>Prjna785345.</title>
        <authorList>
            <person name="Rujirawat T."/>
            <person name="Krajaejun T."/>
        </authorList>
    </citation>
    <scope>NUCLEOTIDE SEQUENCE</scope>
    <source>
        <strain evidence="2">Pi057C3</strain>
    </source>
</reference>
<organism evidence="2 3">
    <name type="scientific">Pythium insidiosum</name>
    <name type="common">Pythiosis disease agent</name>
    <dbReference type="NCBI Taxonomy" id="114742"/>
    <lineage>
        <taxon>Eukaryota</taxon>
        <taxon>Sar</taxon>
        <taxon>Stramenopiles</taxon>
        <taxon>Oomycota</taxon>
        <taxon>Peronosporomycetes</taxon>
        <taxon>Pythiales</taxon>
        <taxon>Pythiaceae</taxon>
        <taxon>Pythium</taxon>
    </lineage>
</organism>
<evidence type="ECO:0000313" key="3">
    <source>
        <dbReference type="Proteomes" id="UP001209570"/>
    </source>
</evidence>
<accession>A0AAD5Q225</accession>
<feature type="region of interest" description="Disordered" evidence="1">
    <location>
        <begin position="25"/>
        <end position="45"/>
    </location>
</feature>
<evidence type="ECO:0000256" key="1">
    <source>
        <dbReference type="SAM" id="MobiDB-lite"/>
    </source>
</evidence>
<proteinExistence type="predicted"/>
<dbReference type="Proteomes" id="UP001209570">
    <property type="component" value="Unassembled WGS sequence"/>
</dbReference>
<sequence>MIMELAGDKTQADIAARIGVSQSRVSRHIHRPDNNRTPGAHRGRKSSLTQALLSATARFQFLFATRNLLDTAAFLFFVYGDRNSQRAIDERYECARSMPAKYRQNSLYHAIYYDEIKLSRVTKSKAWSICGWIPTVEGELDNDTADHITLLLAACPAFGLVHVEIVEGSVTGETVLDFLKSMMTEYLARDTVETGHESKAFIKKVVSEEVLKITAEDVRSFYFHVEQFLKFALERPPVFTQQLYENSHRGDEVGLCPLLEDRVDALLDTYFPHRDSYQMSSEELFIKQMAVHHFTEFSIG</sequence>
<dbReference type="AlphaFoldDB" id="A0AAD5Q225"/>
<protein>
    <submittedName>
        <fullName evidence="2">Uncharacterized protein</fullName>
    </submittedName>
</protein>
<keyword evidence="3" id="KW-1185">Reference proteome</keyword>
<dbReference type="Gene3D" id="1.10.10.60">
    <property type="entry name" value="Homeodomain-like"/>
    <property type="match status" value="1"/>
</dbReference>
<evidence type="ECO:0000313" key="2">
    <source>
        <dbReference type="EMBL" id="KAJ0392029.1"/>
    </source>
</evidence>
<name>A0AAD5Q225_PYTIN</name>
<comment type="caution">
    <text evidence="2">The sequence shown here is derived from an EMBL/GenBank/DDBJ whole genome shotgun (WGS) entry which is preliminary data.</text>
</comment>
<dbReference type="EMBL" id="JAKCXM010000744">
    <property type="protein sequence ID" value="KAJ0392029.1"/>
    <property type="molecule type" value="Genomic_DNA"/>
</dbReference>
<gene>
    <name evidence="2" type="ORF">P43SY_002404</name>
</gene>